<dbReference type="EMBL" id="BJZU01000175">
    <property type="protein sequence ID" value="GEP07699.1"/>
    <property type="molecule type" value="Genomic_DNA"/>
</dbReference>
<name>A0A512JCQ6_9HYPH</name>
<dbReference type="AlphaFoldDB" id="A0A512JCQ6"/>
<gene>
    <name evidence="1" type="ORF">MOX02_57370</name>
</gene>
<sequence length="81" mass="9030">MRSKRSRCAWYSQPRRTDVAPYWICVLWCWTPTCSGPSGGRSRRAQIVGQPAIHVLFSAQQTASRDAGFLAMGGQIIGAMW</sequence>
<evidence type="ECO:0000313" key="2">
    <source>
        <dbReference type="Proteomes" id="UP000321960"/>
    </source>
</evidence>
<dbReference type="Proteomes" id="UP000321960">
    <property type="component" value="Unassembled WGS sequence"/>
</dbReference>
<reference evidence="1 2" key="1">
    <citation type="submission" date="2019-07" db="EMBL/GenBank/DDBJ databases">
        <title>Whole genome shotgun sequence of Methylobacterium oxalidis NBRC 107715.</title>
        <authorList>
            <person name="Hosoyama A."/>
            <person name="Uohara A."/>
            <person name="Ohji S."/>
            <person name="Ichikawa N."/>
        </authorList>
    </citation>
    <scope>NUCLEOTIDE SEQUENCE [LARGE SCALE GENOMIC DNA]</scope>
    <source>
        <strain evidence="1 2">NBRC 107715</strain>
    </source>
</reference>
<evidence type="ECO:0000313" key="1">
    <source>
        <dbReference type="EMBL" id="GEP07699.1"/>
    </source>
</evidence>
<accession>A0A512JCQ6</accession>
<organism evidence="1 2">
    <name type="scientific">Methylobacterium oxalidis</name>
    <dbReference type="NCBI Taxonomy" id="944322"/>
    <lineage>
        <taxon>Bacteria</taxon>
        <taxon>Pseudomonadati</taxon>
        <taxon>Pseudomonadota</taxon>
        <taxon>Alphaproteobacteria</taxon>
        <taxon>Hyphomicrobiales</taxon>
        <taxon>Methylobacteriaceae</taxon>
        <taxon>Methylobacterium</taxon>
    </lineage>
</organism>
<proteinExistence type="predicted"/>
<comment type="caution">
    <text evidence="1">The sequence shown here is derived from an EMBL/GenBank/DDBJ whole genome shotgun (WGS) entry which is preliminary data.</text>
</comment>
<protein>
    <submittedName>
        <fullName evidence="1">Uncharacterized protein</fullName>
    </submittedName>
</protein>